<dbReference type="Proteomes" id="UP001067231">
    <property type="component" value="Unassembled WGS sequence"/>
</dbReference>
<sequence>MIVNDENIDRVVELKRSFESVLAKVDHRLELIEKSKNQGKIHLASFNSNLSLPNNTLESVVDNLTLGNIAYIGLRYSSTTRAPPEYDDLTGKELSKRPSYRFPCPSNAHIQLSQLYNAKQIACAKPMVSVLEESPGTKRVEINSAQRNVDIIYQINGSKEQVYSEPILVEGPGHYSIRAFSRKPNFRNSSAVEQSFSIDEDKLRCESDVPPDVLSHLVPESSVSVDEAGHLAPAGDDTHNKKHSVNAHSKYRGLHLIRNQVDSDCSESD</sequence>
<protein>
    <submittedName>
        <fullName evidence="2">Uncharacterized protein</fullName>
    </submittedName>
</protein>
<evidence type="ECO:0000256" key="1">
    <source>
        <dbReference type="SAM" id="MobiDB-lite"/>
    </source>
</evidence>
<feature type="compositionally biased region" description="Basic residues" evidence="1">
    <location>
        <begin position="240"/>
        <end position="249"/>
    </location>
</feature>
<feature type="region of interest" description="Disordered" evidence="1">
    <location>
        <begin position="228"/>
        <end position="249"/>
    </location>
</feature>
<gene>
    <name evidence="2" type="ORF">OJ253_105</name>
</gene>
<comment type="caution">
    <text evidence="2">The sequence shown here is derived from an EMBL/GenBank/DDBJ whole genome shotgun (WGS) entry which is preliminary data.</text>
</comment>
<reference evidence="2" key="1">
    <citation type="submission" date="2022-10" db="EMBL/GenBank/DDBJ databases">
        <title>Adaptive evolution leads to modifications in subtelomeric GC content in a zoonotic Cryptosporidium species.</title>
        <authorList>
            <person name="Li J."/>
            <person name="Feng Y."/>
            <person name="Xiao L."/>
        </authorList>
    </citation>
    <scope>NUCLEOTIDE SEQUENCE</scope>
    <source>
        <strain evidence="2">33844</strain>
    </source>
</reference>
<name>A0A9D5DMT7_9CRYT</name>
<dbReference type="OrthoDB" id="338987at2759"/>
<organism evidence="2">
    <name type="scientific">Cryptosporidium canis</name>
    <dbReference type="NCBI Taxonomy" id="195482"/>
    <lineage>
        <taxon>Eukaryota</taxon>
        <taxon>Sar</taxon>
        <taxon>Alveolata</taxon>
        <taxon>Apicomplexa</taxon>
        <taxon>Conoidasida</taxon>
        <taxon>Coccidia</taxon>
        <taxon>Eucoccidiorida</taxon>
        <taxon>Eimeriorina</taxon>
        <taxon>Cryptosporidiidae</taxon>
        <taxon>Cryptosporidium</taxon>
    </lineage>
</organism>
<accession>A0A9D5DMT7</accession>
<dbReference type="EMBL" id="JAPCXC010000001">
    <property type="protein sequence ID" value="KAJ1613766.1"/>
    <property type="molecule type" value="Genomic_DNA"/>
</dbReference>
<dbReference type="AlphaFoldDB" id="A0A9D5DMT7"/>
<proteinExistence type="predicted"/>
<evidence type="ECO:0000313" key="2">
    <source>
        <dbReference type="EMBL" id="KAJ1613766.1"/>
    </source>
</evidence>